<proteinExistence type="predicted"/>
<feature type="compositionally biased region" description="Polar residues" evidence="1">
    <location>
        <begin position="237"/>
        <end position="248"/>
    </location>
</feature>
<name>A0A0N1I5K9_LEPSE</name>
<dbReference type="OrthoDB" id="244442at2759"/>
<sequence>MSVSVVSAALQDALEKGDVVELEQAIVAAEDAVHLSPRSRKASSSLVSLIARAKDMYLVHMDACRSYVKPLRKACKELNERAIFEALVRARGAPDEVQLCMYTDLCNAESLRHEIVEAQKLAVHVLDATSSEDVENFLTDYSPFLEDRTILSLVQKREDLLLEEKRRQTGWRTPLRSALRGMGGSDHRGHRDPLEDLGRSVLEDGAMPPVSGITRNATPRRASANRHLVDSGGRAGTPSQSATPSSSGTALLAYPAVRHAMEKSRESGLQRAVEEGPSLWMHAMRSLMQQAFEGVAREEDVARLRVEDSEVDGRAQLYRAEMLERVQCWASARMPAAKKSNGTLDEWDDAAAEREVKAPKGSREEKEAWVRSSAAPLARLPPPPPATPAVSALLVNDSENPAGNTPTRVYAHSLSAYPLRPPSAQQQQQRLIPSPLKRVPRSCNAEGVVHAESPILGGAVRAQLDGARNSGSLARCVAAAAQNTPRMSRGTPNISPIKEVSTTSGVASLLDQDSLYHRDEAKSGWGDGIEKPSTSRHPDTVDSAVTAAISLVSSSMTASSTLELRRIQARLRAVLQEEDIHRRDIEGTEDFDRSVFLFPVSARIAMLRRSATNGLRMY</sequence>
<evidence type="ECO:0000256" key="1">
    <source>
        <dbReference type="SAM" id="MobiDB-lite"/>
    </source>
</evidence>
<accession>A0A0N1I5K9</accession>
<dbReference type="AlphaFoldDB" id="A0A0N1I5K9"/>
<dbReference type="VEuPathDB" id="TriTrypDB:Lsey_0065_0030"/>
<reference evidence="2 3" key="1">
    <citation type="journal article" date="2015" name="PLoS Pathog.">
        <title>Leptomonas seymouri: Adaptations to the Dixenous Life Cycle Analyzed by Genome Sequencing, Transcriptome Profiling and Co-infection with Leishmania donovani.</title>
        <authorList>
            <person name="Kraeva N."/>
            <person name="Butenko A."/>
            <person name="Hlavacova J."/>
            <person name="Kostygov A."/>
            <person name="Myskova J."/>
            <person name="Grybchuk D."/>
            <person name="Lestinova T."/>
            <person name="Votypka J."/>
            <person name="Volf P."/>
            <person name="Opperdoes F."/>
            <person name="Flegontov P."/>
            <person name="Lukes J."/>
            <person name="Yurchenko V."/>
        </authorList>
    </citation>
    <scope>NUCLEOTIDE SEQUENCE [LARGE SCALE GENOMIC DNA]</scope>
    <source>
        <strain evidence="2 3">ATCC 30220</strain>
    </source>
</reference>
<feature type="region of interest" description="Disordered" evidence="1">
    <location>
        <begin position="202"/>
        <end position="248"/>
    </location>
</feature>
<comment type="caution">
    <text evidence="2">The sequence shown here is derived from an EMBL/GenBank/DDBJ whole genome shotgun (WGS) entry which is preliminary data.</text>
</comment>
<gene>
    <name evidence="2" type="ORF">ABL78_2881</name>
</gene>
<dbReference type="OMA" id="DEVQLCM"/>
<evidence type="ECO:0000313" key="3">
    <source>
        <dbReference type="Proteomes" id="UP000038009"/>
    </source>
</evidence>
<dbReference type="Proteomes" id="UP000038009">
    <property type="component" value="Unassembled WGS sequence"/>
</dbReference>
<evidence type="ECO:0000313" key="2">
    <source>
        <dbReference type="EMBL" id="KPI88005.1"/>
    </source>
</evidence>
<protein>
    <submittedName>
        <fullName evidence="2">Uncharacterized protein</fullName>
    </submittedName>
</protein>
<dbReference type="EMBL" id="LJSK01000065">
    <property type="protein sequence ID" value="KPI88005.1"/>
    <property type="molecule type" value="Genomic_DNA"/>
</dbReference>
<organism evidence="2 3">
    <name type="scientific">Leptomonas seymouri</name>
    <dbReference type="NCBI Taxonomy" id="5684"/>
    <lineage>
        <taxon>Eukaryota</taxon>
        <taxon>Discoba</taxon>
        <taxon>Euglenozoa</taxon>
        <taxon>Kinetoplastea</taxon>
        <taxon>Metakinetoplastina</taxon>
        <taxon>Trypanosomatida</taxon>
        <taxon>Trypanosomatidae</taxon>
        <taxon>Leishmaniinae</taxon>
        <taxon>Leptomonas</taxon>
    </lineage>
</organism>
<keyword evidence="3" id="KW-1185">Reference proteome</keyword>